<dbReference type="SUPFAM" id="SSF54637">
    <property type="entry name" value="Thioesterase/thiol ester dehydrase-isomerase"/>
    <property type="match status" value="1"/>
</dbReference>
<comment type="similarity">
    <text evidence="1">Belongs to the 4-hydroxybenzoyl-CoA thioesterase family.</text>
</comment>
<evidence type="ECO:0000256" key="1">
    <source>
        <dbReference type="ARBA" id="ARBA00005953"/>
    </source>
</evidence>
<dbReference type="AlphaFoldDB" id="A0A3Q8XMQ7"/>
<proteinExistence type="inferred from homology"/>
<dbReference type="InterPro" id="IPR029069">
    <property type="entry name" value="HotDog_dom_sf"/>
</dbReference>
<dbReference type="OrthoDB" id="9799036at2"/>
<accession>A0A3Q8XMQ7</accession>
<dbReference type="Proteomes" id="UP000268192">
    <property type="component" value="Chromosome"/>
</dbReference>
<gene>
    <name evidence="3" type="ORF">D5400_01660</name>
</gene>
<evidence type="ECO:0000313" key="4">
    <source>
        <dbReference type="Proteomes" id="UP000268192"/>
    </source>
</evidence>
<keyword evidence="4" id="KW-1185">Reference proteome</keyword>
<dbReference type="PANTHER" id="PTHR31793">
    <property type="entry name" value="4-HYDROXYBENZOYL-COA THIOESTERASE FAMILY MEMBER"/>
    <property type="match status" value="1"/>
</dbReference>
<dbReference type="KEGG" id="abaw:D5400_01660"/>
<dbReference type="Gene3D" id="3.10.129.10">
    <property type="entry name" value="Hotdog Thioesterase"/>
    <property type="match status" value="1"/>
</dbReference>
<evidence type="ECO:0000313" key="3">
    <source>
        <dbReference type="EMBL" id="AZN70151.1"/>
    </source>
</evidence>
<sequence>MQRAEPRRREDYRLFRPLQTRWADNDAYGHMNNVVHYALFDTAINGWLIEKGLLDIHRGKVVGLVVETGCNYFSEMAFPDRVTAGIAVTRIGTSSVTYRIGLFRGDDVIEAAQGRFTHVYVDRESRRPQPLDARWRTILEEISL</sequence>
<dbReference type="CDD" id="cd00586">
    <property type="entry name" value="4HBT"/>
    <property type="match status" value="1"/>
</dbReference>
<dbReference type="PANTHER" id="PTHR31793:SF27">
    <property type="entry name" value="NOVEL THIOESTERASE SUPERFAMILY DOMAIN AND SAPOSIN A-TYPE DOMAIN CONTAINING PROTEIN (0610012H03RIK)"/>
    <property type="match status" value="1"/>
</dbReference>
<name>A0A3Q8XMQ7_9HYPH</name>
<organism evidence="3 4">
    <name type="scientific">Georhizobium profundi</name>
    <dbReference type="NCBI Taxonomy" id="2341112"/>
    <lineage>
        <taxon>Bacteria</taxon>
        <taxon>Pseudomonadati</taxon>
        <taxon>Pseudomonadota</taxon>
        <taxon>Alphaproteobacteria</taxon>
        <taxon>Hyphomicrobiales</taxon>
        <taxon>Rhizobiaceae</taxon>
        <taxon>Georhizobium</taxon>
    </lineage>
</organism>
<protein>
    <submittedName>
        <fullName evidence="3">Acyl-CoA thioesterase</fullName>
    </submittedName>
</protein>
<keyword evidence="2" id="KW-0378">Hydrolase</keyword>
<dbReference type="InterPro" id="IPR050563">
    <property type="entry name" value="4-hydroxybenzoyl-CoA_TE"/>
</dbReference>
<reference evidence="3 4" key="1">
    <citation type="submission" date="2018-09" db="EMBL/GenBank/DDBJ databases">
        <title>Marinorhizobium profundi gen. nov., sp. nov., isolated from a deep-sea sediment sample from the New Britain Trench and proposal of Marinorhizobiaceae fam. nov. in the order Rhizobiales of the class Alphaproteobacteria.</title>
        <authorList>
            <person name="Cao J."/>
        </authorList>
    </citation>
    <scope>NUCLEOTIDE SEQUENCE [LARGE SCALE GENOMIC DNA]</scope>
    <source>
        <strain evidence="3 4">WS11</strain>
    </source>
</reference>
<dbReference type="EMBL" id="CP032509">
    <property type="protein sequence ID" value="AZN70151.1"/>
    <property type="molecule type" value="Genomic_DNA"/>
</dbReference>
<dbReference type="Pfam" id="PF13279">
    <property type="entry name" value="4HBT_2"/>
    <property type="match status" value="1"/>
</dbReference>
<evidence type="ECO:0000256" key="2">
    <source>
        <dbReference type="ARBA" id="ARBA00022801"/>
    </source>
</evidence>
<dbReference type="RefSeq" id="WP_126007038.1">
    <property type="nucleotide sequence ID" value="NZ_CP032509.1"/>
</dbReference>
<dbReference type="GO" id="GO:0047617">
    <property type="term" value="F:fatty acyl-CoA hydrolase activity"/>
    <property type="evidence" value="ECO:0007669"/>
    <property type="project" value="TreeGrafter"/>
</dbReference>